<feature type="region of interest" description="Disordered" evidence="1">
    <location>
        <begin position="502"/>
        <end position="718"/>
    </location>
</feature>
<sequence>MSAATSQPIVPPRPIKGQLVPKIPPRPNRLTAERSLSPSRDRFAPSPLDSLLSKSPQRATFSNGPSNLSSDPIDRSSSVDLPSVGEEGMEYEAAMEELSASKSQAGSSLASSPEQTRTIGENLKLHAPKPSLPASSAKQRVATVTRTDSDKAASFGIGQASGEKKKASTASQEISDDGFEEDEHGIPEIGRQVPMYPNAGDVQAPSPAPDSPTETKHHDRKKSARGFGELPPGSYGLHGHGVISTDKLQKAYYGRHPELIEKEHTPHHSDRAQDYSLTSDDLNKIVRATSHSAGVAARNHNGTPSEQVGWQAIDESISRPASTALKGKSSSFGSQSSTAAKSGAPGISFSAPPEDSASDVIHVDDPKNHRRSVMFSEDEESEVDYESEAPILAADEVAKDPHAYDLEPAVSPAFERRLSSFDADETSSRPVSRPASIHRAISIPEESAVADSKNEDYEPLFKDDEEPIKATSVKSFGAEDATRFPSRDIWEDAPESVHYTAEVSTPNMTTTQEESDGFVSHRPTESRDTETPAQAFARQQEELAEKELQGKNAFAENRQPYKPSSSTWAKKEVLAPAGNTHAPSSSSAPATVNSFRRPPMGQRFPSRDVWEDVPESLQLQTVVSKPQNEEEVASPVEPTKPQVPQRPVRKATDPSEKAAAVIPGRPKAKLADNDSTSPTKSPDSDGSKPIVPARPLRHQAASPDETESAPKVKPAVPARPFGGKIAQLQANFMSDLNKKLKIGPQSLKKEEPAEPVEEAVEAEKVPLVDARKGRARGPQRSAPRGPIVASTPAAMPLSLAFSTTATIYSIDPENGSVTVTSDKIPEIEGTETITGLPEAVKDGETEPPAESETPKESDAAETDAILEVAEPAATESETAEEAADGEAAATE</sequence>
<dbReference type="Pfam" id="PF11489">
    <property type="entry name" value="Aim21"/>
    <property type="match status" value="1"/>
</dbReference>
<gene>
    <name evidence="2" type="ORF">SEPCBS119000_003185</name>
</gene>
<dbReference type="InterPro" id="IPR021582">
    <property type="entry name" value="Aim21"/>
</dbReference>
<feature type="compositionally biased region" description="Polar residues" evidence="1">
    <location>
        <begin position="57"/>
        <end position="80"/>
    </location>
</feature>
<organism evidence="2 3">
    <name type="scientific">Sporothrix epigloea</name>
    <dbReference type="NCBI Taxonomy" id="1892477"/>
    <lineage>
        <taxon>Eukaryota</taxon>
        <taxon>Fungi</taxon>
        <taxon>Dikarya</taxon>
        <taxon>Ascomycota</taxon>
        <taxon>Pezizomycotina</taxon>
        <taxon>Sordariomycetes</taxon>
        <taxon>Sordariomycetidae</taxon>
        <taxon>Ophiostomatales</taxon>
        <taxon>Ophiostomataceae</taxon>
        <taxon>Sporothrix</taxon>
    </lineage>
</organism>
<feature type="compositionally biased region" description="Polar residues" evidence="1">
    <location>
        <begin position="617"/>
        <end position="626"/>
    </location>
</feature>
<feature type="compositionally biased region" description="Acidic residues" evidence="1">
    <location>
        <begin position="174"/>
        <end position="183"/>
    </location>
</feature>
<feature type="region of interest" description="Disordered" evidence="1">
    <location>
        <begin position="421"/>
        <end position="474"/>
    </location>
</feature>
<comment type="caution">
    <text evidence="2">The sequence shown here is derived from an EMBL/GenBank/DDBJ whole genome shotgun (WGS) entry which is preliminary data.</text>
</comment>
<name>A0ABP0DPH3_9PEZI</name>
<feature type="compositionally biased region" description="Polar residues" evidence="1">
    <location>
        <begin position="133"/>
        <end position="146"/>
    </location>
</feature>
<evidence type="ECO:0000256" key="1">
    <source>
        <dbReference type="SAM" id="MobiDB-lite"/>
    </source>
</evidence>
<evidence type="ECO:0000313" key="3">
    <source>
        <dbReference type="Proteomes" id="UP001642502"/>
    </source>
</evidence>
<feature type="region of interest" description="Disordered" evidence="1">
    <location>
        <begin position="321"/>
        <end position="369"/>
    </location>
</feature>
<feature type="compositionally biased region" description="Low complexity" evidence="1">
    <location>
        <begin position="45"/>
        <end position="56"/>
    </location>
</feature>
<feature type="region of interest" description="Disordered" evidence="1">
    <location>
        <begin position="812"/>
        <end position="891"/>
    </location>
</feature>
<feature type="region of interest" description="Disordered" evidence="1">
    <location>
        <begin position="1"/>
        <end position="241"/>
    </location>
</feature>
<feature type="compositionally biased region" description="Basic and acidic residues" evidence="1">
    <location>
        <begin position="452"/>
        <end position="462"/>
    </location>
</feature>
<feature type="compositionally biased region" description="Low complexity" evidence="1">
    <location>
        <begin position="709"/>
        <end position="718"/>
    </location>
</feature>
<feature type="compositionally biased region" description="Polar residues" evidence="1">
    <location>
        <begin position="502"/>
        <end position="512"/>
    </location>
</feature>
<feature type="compositionally biased region" description="Basic and acidic residues" evidence="1">
    <location>
        <begin position="539"/>
        <end position="549"/>
    </location>
</feature>
<feature type="compositionally biased region" description="Low complexity" evidence="1">
    <location>
        <begin position="867"/>
        <end position="876"/>
    </location>
</feature>
<evidence type="ECO:0008006" key="4">
    <source>
        <dbReference type="Google" id="ProtNLM"/>
    </source>
</evidence>
<evidence type="ECO:0000313" key="2">
    <source>
        <dbReference type="EMBL" id="CAK7268681.1"/>
    </source>
</evidence>
<proteinExistence type="predicted"/>
<keyword evidence="3" id="KW-1185">Reference proteome</keyword>
<feature type="compositionally biased region" description="Basic and acidic residues" evidence="1">
    <location>
        <begin position="761"/>
        <end position="772"/>
    </location>
</feature>
<dbReference type="Proteomes" id="UP001642502">
    <property type="component" value="Unassembled WGS sequence"/>
</dbReference>
<feature type="compositionally biased region" description="Low complexity" evidence="1">
    <location>
        <begin position="326"/>
        <end position="342"/>
    </location>
</feature>
<reference evidence="2 3" key="1">
    <citation type="submission" date="2024-01" db="EMBL/GenBank/DDBJ databases">
        <authorList>
            <person name="Allen C."/>
            <person name="Tagirdzhanova G."/>
        </authorList>
    </citation>
    <scope>NUCLEOTIDE SEQUENCE [LARGE SCALE GENOMIC DNA]</scope>
    <source>
        <strain evidence="2 3">CBS 119000</strain>
    </source>
</reference>
<feature type="region of interest" description="Disordered" evidence="1">
    <location>
        <begin position="743"/>
        <end position="789"/>
    </location>
</feature>
<accession>A0ABP0DPH3</accession>
<dbReference type="EMBL" id="CAWUON010000039">
    <property type="protein sequence ID" value="CAK7268681.1"/>
    <property type="molecule type" value="Genomic_DNA"/>
</dbReference>
<feature type="compositionally biased region" description="Low complexity" evidence="1">
    <location>
        <begin position="96"/>
        <end position="112"/>
    </location>
</feature>
<protein>
    <recommendedName>
        <fullName evidence="4">Altered inheritance of mitochondria protein 21</fullName>
    </recommendedName>
</protein>